<feature type="domain" description="Dynein heavy chain tail" evidence="17">
    <location>
        <begin position="194"/>
        <end position="761"/>
    </location>
</feature>
<dbReference type="Gene3D" id="1.10.8.710">
    <property type="match status" value="1"/>
</dbReference>
<dbReference type="PANTHER" id="PTHR22878:SF69">
    <property type="entry name" value="DYNEIN HEAVY CHAIN"/>
    <property type="match status" value="1"/>
</dbReference>
<evidence type="ECO:0000256" key="11">
    <source>
        <dbReference type="ARBA" id="ARBA00023175"/>
    </source>
</evidence>
<evidence type="ECO:0000259" key="26">
    <source>
        <dbReference type="Pfam" id="PF18199"/>
    </source>
</evidence>
<dbReference type="GO" id="GO:0045505">
    <property type="term" value="F:dynein intermediate chain binding"/>
    <property type="evidence" value="ECO:0007669"/>
    <property type="project" value="InterPro"/>
</dbReference>
<reference evidence="27" key="2">
    <citation type="submission" date="1999-06" db="EMBL/GenBank/DDBJ databases">
        <title>A gene knockout reveals that dynein beta heavy chain is required in Tetrahymena thermophila.</title>
        <authorList>
            <person name="Lincoln L.M."/>
            <person name="Gibson T.M."/>
            <person name="Asai D.J."/>
            <person name="Forney J.D."/>
        </authorList>
    </citation>
    <scope>NUCLEOTIDE SEQUENCE</scope>
</reference>
<dbReference type="Pfam" id="PF12775">
    <property type="entry name" value="AAA_7"/>
    <property type="match status" value="1"/>
</dbReference>
<dbReference type="GO" id="GO:0005524">
    <property type="term" value="F:ATP binding"/>
    <property type="evidence" value="ECO:0007669"/>
    <property type="project" value="UniProtKB-KW"/>
</dbReference>
<evidence type="ECO:0000256" key="2">
    <source>
        <dbReference type="ARBA" id="ARBA00008887"/>
    </source>
</evidence>
<feature type="domain" description="Dynein heavy chain AAA 5 extension" evidence="23">
    <location>
        <begin position="2366"/>
        <end position="2489"/>
    </location>
</feature>
<comment type="subcellular location">
    <subcellularLocation>
        <location evidence="1">Cytoplasm</location>
        <location evidence="1">Cytoskeleton</location>
        <location evidence="1">Cilium axoneme</location>
    </subcellularLocation>
</comment>
<dbReference type="Pfam" id="PF18199">
    <property type="entry name" value="Dynein_C"/>
    <property type="match status" value="1"/>
</dbReference>
<dbReference type="GO" id="GO:0007018">
    <property type="term" value="P:microtubule-based movement"/>
    <property type="evidence" value="ECO:0007669"/>
    <property type="project" value="InterPro"/>
</dbReference>
<dbReference type="InterPro" id="IPR041228">
    <property type="entry name" value="Dynein_C"/>
</dbReference>
<dbReference type="Gene3D" id="3.40.50.300">
    <property type="entry name" value="P-loop containing nucleotide triphosphate hydrolases"/>
    <property type="match status" value="5"/>
</dbReference>
<dbReference type="InterPro" id="IPR041466">
    <property type="entry name" value="Dynein_AAA5_ext"/>
</dbReference>
<evidence type="ECO:0000256" key="12">
    <source>
        <dbReference type="ARBA" id="ARBA00023212"/>
    </source>
</evidence>
<evidence type="ECO:0000256" key="4">
    <source>
        <dbReference type="ARBA" id="ARBA00022701"/>
    </source>
</evidence>
<organism evidence="27">
    <name type="scientific">Tetrahymena thermophila</name>
    <dbReference type="NCBI Taxonomy" id="5911"/>
    <lineage>
        <taxon>Eukaryota</taxon>
        <taxon>Sar</taxon>
        <taxon>Alveolata</taxon>
        <taxon>Ciliophora</taxon>
        <taxon>Intramacronucleata</taxon>
        <taxon>Oligohymenophorea</taxon>
        <taxon>Hymenostomatida</taxon>
        <taxon>Tetrahymenina</taxon>
        <taxon>Tetrahymenidae</taxon>
        <taxon>Tetrahymena</taxon>
    </lineage>
</organism>
<evidence type="ECO:0000259" key="16">
    <source>
        <dbReference type="Pfam" id="PF03028"/>
    </source>
</evidence>
<dbReference type="Pfam" id="PF17852">
    <property type="entry name" value="Dynein_AAA_lid"/>
    <property type="match status" value="1"/>
</dbReference>
<dbReference type="EMBL" id="AF072878">
    <property type="protein sequence ID" value="AAC26117.1"/>
    <property type="molecule type" value="Genomic_DNA"/>
</dbReference>
<feature type="domain" description="Dynein heavy chain coiled coil stalk" evidence="20">
    <location>
        <begin position="3128"/>
        <end position="3473"/>
    </location>
</feature>
<dbReference type="GO" id="GO:0051959">
    <property type="term" value="F:dynein light intermediate chain binding"/>
    <property type="evidence" value="ECO:0007669"/>
    <property type="project" value="InterPro"/>
</dbReference>
<dbReference type="Pfam" id="PF08385">
    <property type="entry name" value="DHC_N1"/>
    <property type="match status" value="1"/>
</dbReference>
<dbReference type="InterPro" id="IPR035706">
    <property type="entry name" value="AAA_9"/>
</dbReference>
<evidence type="ECO:0000259" key="23">
    <source>
        <dbReference type="Pfam" id="PF17852"/>
    </source>
</evidence>
<dbReference type="FunFam" id="3.40.50.300:FF:000153">
    <property type="entry name" value="Dynein axonemal heavy chain 1"/>
    <property type="match status" value="1"/>
</dbReference>
<dbReference type="FunFam" id="1.10.287.2620:FF:000002">
    <property type="entry name" value="Dynein heavy chain 2, axonemal"/>
    <property type="match status" value="1"/>
</dbReference>
<evidence type="ECO:0000256" key="10">
    <source>
        <dbReference type="ARBA" id="ARBA00023069"/>
    </source>
</evidence>
<dbReference type="GO" id="GO:0005930">
    <property type="term" value="C:axoneme"/>
    <property type="evidence" value="ECO:0007669"/>
    <property type="project" value="UniProtKB-SubCell"/>
</dbReference>
<dbReference type="Gene3D" id="1.10.8.1220">
    <property type="match status" value="1"/>
</dbReference>
<keyword evidence="10" id="KW-0969">Cilium</keyword>
<feature type="coiled-coil region" evidence="14">
    <location>
        <begin position="3349"/>
        <end position="3408"/>
    </location>
</feature>
<dbReference type="FunFam" id="3.40.50.300:FF:000049">
    <property type="entry name" value="Dynein, axonemal, heavy chain 5"/>
    <property type="match status" value="1"/>
</dbReference>
<evidence type="ECO:0000259" key="20">
    <source>
        <dbReference type="Pfam" id="PF12777"/>
    </source>
</evidence>
<keyword evidence="3" id="KW-0963">Cytoplasm</keyword>
<dbReference type="InterPro" id="IPR043160">
    <property type="entry name" value="Dynein_C_barrel"/>
</dbReference>
<dbReference type="Pfam" id="PF12780">
    <property type="entry name" value="AAA_8"/>
    <property type="match status" value="1"/>
</dbReference>
<dbReference type="GO" id="GO:0005874">
    <property type="term" value="C:microtubule"/>
    <property type="evidence" value="ECO:0007669"/>
    <property type="project" value="UniProtKB-KW"/>
</dbReference>
<keyword evidence="8" id="KW-0243">Dynein</keyword>
<dbReference type="InterPro" id="IPR041658">
    <property type="entry name" value="AAA_lid_11"/>
</dbReference>
<keyword evidence="5" id="KW-0677">Repeat</keyword>
<dbReference type="InterPro" id="IPR035699">
    <property type="entry name" value="AAA_6"/>
</dbReference>
<dbReference type="FunFam" id="3.40.50.300:FF:000063">
    <property type="entry name" value="dynein heavy chain 6, axonemal"/>
    <property type="match status" value="1"/>
</dbReference>
<dbReference type="Pfam" id="PF18198">
    <property type="entry name" value="AAA_lid_11"/>
    <property type="match status" value="1"/>
</dbReference>
<dbReference type="InterPro" id="IPR042222">
    <property type="entry name" value="Dynein_2_N"/>
</dbReference>
<evidence type="ECO:0000259" key="17">
    <source>
        <dbReference type="Pfam" id="PF08385"/>
    </source>
</evidence>
<dbReference type="InterPro" id="IPR043157">
    <property type="entry name" value="Dynein_AAA1S"/>
</dbReference>
<feature type="domain" description="Dynein heavy chain linker" evidence="18">
    <location>
        <begin position="1292"/>
        <end position="1696"/>
    </location>
</feature>
<dbReference type="FunFam" id="3.20.180.20:FF:000001">
    <property type="entry name" value="Dynein axonemal heavy chain 5"/>
    <property type="match status" value="1"/>
</dbReference>
<keyword evidence="7" id="KW-0067">ATP-binding</keyword>
<dbReference type="PIR" id="T14914">
    <property type="entry name" value="T14914"/>
</dbReference>
<evidence type="ECO:0000259" key="19">
    <source>
        <dbReference type="Pfam" id="PF12774"/>
    </source>
</evidence>
<evidence type="ECO:0000256" key="1">
    <source>
        <dbReference type="ARBA" id="ARBA00004430"/>
    </source>
</evidence>
<dbReference type="Gene3D" id="1.20.1270.280">
    <property type="match status" value="1"/>
</dbReference>
<dbReference type="Pfam" id="PF17857">
    <property type="entry name" value="AAA_lid_1"/>
    <property type="match status" value="1"/>
</dbReference>
<evidence type="ECO:0000256" key="14">
    <source>
        <dbReference type="SAM" id="Coils"/>
    </source>
</evidence>
<dbReference type="Pfam" id="PF08393">
    <property type="entry name" value="DHC_N2"/>
    <property type="match status" value="1"/>
</dbReference>
<accession>O76506</accession>
<feature type="coiled-coil region" evidence="14">
    <location>
        <begin position="3136"/>
        <end position="3205"/>
    </location>
</feature>
<evidence type="ECO:0000313" key="27">
    <source>
        <dbReference type="EMBL" id="AAC26117.1"/>
    </source>
</evidence>
<evidence type="ECO:0000256" key="5">
    <source>
        <dbReference type="ARBA" id="ARBA00022737"/>
    </source>
</evidence>
<reference evidence="27" key="1">
    <citation type="journal article" date="1999" name="Mol. Biol. Cell">
        <title>Gene knockouts reveal separate functions for two cytoplasmic dyneins in Tetrahymena thermophila.</title>
        <authorList>
            <person name="Lee S."/>
            <person name="Wisniewski J.C."/>
            <person name="Dentler W.L."/>
            <person name="Asai D.J."/>
        </authorList>
    </citation>
    <scope>NUCLEOTIDE SEQUENCE</scope>
</reference>
<proteinExistence type="inferred from homology"/>
<dbReference type="InterPro" id="IPR026983">
    <property type="entry name" value="DHC"/>
</dbReference>
<dbReference type="Gene3D" id="1.20.140.100">
    <property type="entry name" value="Dynein heavy chain, N-terminal domain 2"/>
    <property type="match status" value="1"/>
</dbReference>
<evidence type="ECO:0000259" key="24">
    <source>
        <dbReference type="Pfam" id="PF17857"/>
    </source>
</evidence>
<dbReference type="Pfam" id="PF12777">
    <property type="entry name" value="MT"/>
    <property type="match status" value="1"/>
</dbReference>
<feature type="domain" description="Dynein heavy chain hydrolytic ATP-binding dynein motor region" evidence="19">
    <location>
        <begin position="1857"/>
        <end position="2185"/>
    </location>
</feature>
<dbReference type="Gene3D" id="1.10.8.720">
    <property type="entry name" value="Region D6 of dynein motor"/>
    <property type="match status" value="1"/>
</dbReference>
<dbReference type="InterPro" id="IPR013602">
    <property type="entry name" value="Dynein_heavy_linker"/>
</dbReference>
<dbReference type="Pfam" id="PF12781">
    <property type="entry name" value="AAA_9"/>
    <property type="match status" value="1"/>
</dbReference>
<comment type="similarity">
    <text evidence="2">Belongs to the dynein heavy chain family.</text>
</comment>
<dbReference type="Gene3D" id="1.10.472.130">
    <property type="match status" value="1"/>
</dbReference>
<dbReference type="InterPro" id="IPR042219">
    <property type="entry name" value="AAA_lid_11_sf"/>
</dbReference>
<feature type="domain" description="Dynein heavy chain region D6 P-loop" evidence="16">
    <location>
        <begin position="3974"/>
        <end position="4091"/>
    </location>
</feature>
<dbReference type="GO" id="GO:0030286">
    <property type="term" value="C:dynein complex"/>
    <property type="evidence" value="ECO:0007669"/>
    <property type="project" value="UniProtKB-KW"/>
</dbReference>
<dbReference type="Gene3D" id="3.10.490.20">
    <property type="match status" value="1"/>
</dbReference>
<keyword evidence="6" id="KW-0547">Nucleotide-binding</keyword>
<dbReference type="FunFam" id="3.10.490.20:FF:000009">
    <property type="entry name" value="Dynein heavy chain 4"/>
    <property type="match status" value="1"/>
</dbReference>
<keyword evidence="13" id="KW-0966">Cell projection</keyword>
<dbReference type="PANTHER" id="PTHR22878">
    <property type="entry name" value="DYNEIN HEAVY CHAIN 6, AXONEMAL-LIKE-RELATED"/>
    <property type="match status" value="1"/>
</dbReference>
<feature type="domain" description="Dynein heavy chain C-terminal" evidence="26">
    <location>
        <begin position="4272"/>
        <end position="4575"/>
    </location>
</feature>
<evidence type="ECO:0000256" key="3">
    <source>
        <dbReference type="ARBA" id="ARBA00022490"/>
    </source>
</evidence>
<evidence type="ECO:0000256" key="9">
    <source>
        <dbReference type="ARBA" id="ARBA00023054"/>
    </source>
</evidence>
<dbReference type="InterPro" id="IPR024317">
    <property type="entry name" value="Dynein_heavy_chain_D4_dom"/>
</dbReference>
<dbReference type="Gene3D" id="1.20.58.1120">
    <property type="match status" value="1"/>
</dbReference>
<dbReference type="Gene3D" id="1.20.920.30">
    <property type="match status" value="1"/>
</dbReference>
<feature type="region of interest" description="Disordered" evidence="15">
    <location>
        <begin position="1004"/>
        <end position="1032"/>
    </location>
</feature>
<evidence type="ECO:0000256" key="15">
    <source>
        <dbReference type="SAM" id="MobiDB-lite"/>
    </source>
</evidence>
<dbReference type="Gene3D" id="6.10.140.1060">
    <property type="match status" value="1"/>
</dbReference>
<evidence type="ECO:0000259" key="21">
    <source>
        <dbReference type="Pfam" id="PF12780"/>
    </source>
</evidence>
<dbReference type="Gene3D" id="1.10.287.2620">
    <property type="match status" value="1"/>
</dbReference>
<gene>
    <name evidence="27" type="primary">DYH4</name>
</gene>
<dbReference type="FunFam" id="1.20.140.100:FF:000001">
    <property type="entry name" value="dynein heavy chain 17, axonemal"/>
    <property type="match status" value="1"/>
</dbReference>
<evidence type="ECO:0000259" key="18">
    <source>
        <dbReference type="Pfam" id="PF08393"/>
    </source>
</evidence>
<evidence type="ECO:0000256" key="13">
    <source>
        <dbReference type="ARBA" id="ARBA00023273"/>
    </source>
</evidence>
<protein>
    <submittedName>
        <fullName evidence="27">Ciliary outer arm dynein beta heavy chain</fullName>
    </submittedName>
</protein>
<feature type="domain" description="Dynein heavy chain AAA module D4" evidence="21">
    <location>
        <begin position="2854"/>
        <end position="3114"/>
    </location>
</feature>
<dbReference type="InterPro" id="IPR042228">
    <property type="entry name" value="Dynein_linker_3"/>
</dbReference>
<evidence type="ECO:0000256" key="7">
    <source>
        <dbReference type="ARBA" id="ARBA00022840"/>
    </source>
</evidence>
<feature type="domain" description="Dynein heavy chain 3 AAA+ lid" evidence="24">
    <location>
        <begin position="2717"/>
        <end position="2799"/>
    </location>
</feature>
<feature type="domain" description="Dynein heavy chain ATP-binding dynein motor region" evidence="22">
    <location>
        <begin position="3503"/>
        <end position="3721"/>
    </location>
</feature>
<evidence type="ECO:0000256" key="6">
    <source>
        <dbReference type="ARBA" id="ARBA00022741"/>
    </source>
</evidence>
<evidence type="ECO:0000259" key="22">
    <source>
        <dbReference type="Pfam" id="PF12781"/>
    </source>
</evidence>
<dbReference type="InterPro" id="IPR024743">
    <property type="entry name" value="Dynein_HC_stalk"/>
</dbReference>
<dbReference type="InterPro" id="IPR013594">
    <property type="entry name" value="Dynein_heavy_tail"/>
</dbReference>
<evidence type="ECO:0000256" key="8">
    <source>
        <dbReference type="ARBA" id="ARBA00023017"/>
    </source>
</evidence>
<dbReference type="FunFam" id="1.10.8.710:FF:000007">
    <property type="entry name" value="Putative dynein heavy chain"/>
    <property type="match status" value="1"/>
</dbReference>
<feature type="compositionally biased region" description="Basic and acidic residues" evidence="15">
    <location>
        <begin position="1004"/>
        <end position="1018"/>
    </location>
</feature>
<dbReference type="SUPFAM" id="SSF52540">
    <property type="entry name" value="P-loop containing nucleoside triphosphate hydrolases"/>
    <property type="match status" value="4"/>
</dbReference>
<sequence length="4589" mass="528403">MGDHSQKDSPEDFIINRLSQALGIQKEKIKKSLETQQDDKGEVTNKDEFQGFIQQDNSTNILWVSGQSEKCTSYYGQLPPIDKFKKKGIAVIKLGLHKLTNENVAKDVVVVEITNNLLEHLNSVFNEIMSPVMQNPLNQQGWTDLVAKDLMEKFNNYVAQVYVLLGQIKGKTMLPLPSHKLTSSDTTPDKDKAHVFEGSIITWTKQIKNVLKLEPEQLLKYGNDPGPLAEIEFWQNKRDNLNLIDSQLKSVEVQNILHFLDNNKSTYTTPFTKLQAEVKKARLEANILVTLKDLFSKLQESQPSDFPTLYELFIPIMHTILLIYNKSKTYNQPPRLVILIREICNAIISNAQAFVDKDTIFSLIDSKETTEACDKLQVTLDVCSKFKDAYFEYKAKAGGNWKLTSNALFVRLDSFLERCQDILHLTNTIVQFNKLEKIELGGTKGKTLTESIAQIFKEFEEAVQAFTSVSYDIMNIAEKKFDDDFYEFRSKIKELERRLASVITQGFDDYDTIYGRFKLLDNFEGLLTRPIIADELEKKHIVLLEMYKQDLKQVQSIFLEGKQFVDSMHENAPLFLNMPPIAGALTWCKSLRDRIQEPIEKLAQLGQGITEREEYKDVQKLYTSITKSIKDYEDQKILSWEKEVEDSSQDKLKQTLLCKDENDLIKVNFDPSLVRLLKEVKYFLLLRLEVPTTAKDIYTKAETYRTQIVALDMIVDNYNHIKTCLLPVEEPLVKKKIQDMEEEVKPGIEEIRWKSTNIDQFISKSKSIVDQLFETVNKMKDSLQKIHKSLANFNVKIIERKNRPMSPDDYDQFLKAIFSNKLTIVKDNGNQIQKLVKEVLDAVKADKKQNSWKNYNDYVNVIVIEGISTAIQTALLHLNEQINPVFIKRNDISPLFDIRLELGQSGIQFDPEIGESSNQLTVRNTIRNWINDFFNIAGTIQRLDTTMPGDFLQEIRSFFEIKQCLAMITQNLEWIENECNQFRARFDTYSYLWTEDEQISFNRFLDENEPKDEDGKGGDDDEGENTEKQNPLLKGCRAKIPNLDLFDEKITHLKAIQQEISRIKTPEDISWLRINLQPMKTALDARVTRWIRVYTDFLVNQFRTTQKNLLDFIEKTKDGIKKNPADHENLHDKKLLMSVMKVISDVKDVEPRREGIITRMKEMVTKLKKHNVPITEKGTDDPLQQIDNANSNFIEIYGRVFKVKADIIPLQAEETQNIKRDLDIFMKEVESFRKMQKLPFDYTESMGYENINNAYDTIMVYYHKLTAIEGRALEYNNLEKLFELQKSNYKQLKDCMNDLKNLKTMWDAIALIHFQYNDWKTKPWRQIKADILLDTNKTLGTQIKNLPKEIRNFKGYNVIVEKVKNMGTVLPLVSALHSEFMEDRHWSQLKQITGTVFDHNSLSFYFEDILALNLYKYENTVNEIVDVAQKEAKIEKKLKNIEQWWSKQVFEFTEYKETKTFASLDNMMEVLDQHSLDLMGMKSQGKYVEFFYDRVEDWREKLGRVDVVVNEWLKVQKNWKILYNIFLLSEDIRMQLPEDTKVFEGVDKEFKDMMSEVSANPSVVEACTIERRDVLVGWSQAIKKCEKALNDYLEQKKKSFPRFYFLSNQSLLTILSNGQNAPKVYEYLGDCFDGLKTLTFEPPANPAETSKVGIGMISKDDEKVPFSSKFICEGAVEHWLLNLEFRMRETLQEILEGAKNTADLWDSGDKGREEWVEGYNAQIALLTTTIVWTEDVGRAFEDLAGGSETAMKECQKLIEVRLENLIKKVRGDLHILERWKIINIITIDVHSRDVVEKFVIQKVSEAESFAWLSQLKFYWENKPDSDMHLRQTLRFPWEKDKNKNKCIIRIVDWFRFYSYEYIGNAIRLVITPLTDRCYITLTQALNLTMGGAPAGPAGTGKTETTKDLGRAIGIPVMVFNCSDQMNKDSMAQIFMGLSQSGAWGCFDEFNRISIEVLSVVSTHVKCVLDALKEKKTKFSFVEEGEIQLQDTVGFFITMNPGYAGRTELPENLKALFRSCAMVVPDLALICENMLMSEGFTMARVLSRKFVSLYMLSREFVSKQKHYDWGLRAVKSVLRQAGKLKRGDPDMPEDPLLMRALRDFNMPKIVTDDKVIFRRLIGDLFPKLDPPTKQNPELKKIVQDTTKKDMGLVAEELFVTKVVQLAEILEVRHCCFVIGPPGSGKTCVWKTLIKSYINSGEDAEYDTLNPKAVTSDELFGAYTKTKEWKNGVIAVIMKNQVKNEEKYKATHMHKWSVLDGDIDPEWIESLNTVMDDNKVLTLVSNDRIFLTPQMRLIFEISNLRNATPATVSRAGVLFINETDIGWMPYMNSWLERSQINILKQQKEMANMPEYPVIDDVAKSVFYRCFQSYFEQNIDVHDKNRVRHICPMVDIAMIQTICTILDALLIQHLPKLKQMKEEDEKQALEAFFIFAGLWAIGGPVGGGQDDSKDMKEFNTVWKGAAKVKFPEQGLCYDYYYDINENKWNTWKVEDYLPNDQPLFSKIYVATIHTTRLRYMIDIHLQRRKPILFIGSAGTGKTAVVRDYLNSTRPEQVSHKTINFSSFTDSLALQKNIESMVEKKNGRNYGSATNKVLICFIDDFNMPYVDKYGTQSPIQLLRLILDYGSIFNREQLEERKFLQDLLFFGCLNQKSGSFTVDLRLQRNFSVFSMYTPSSDVIKTIFGSILNAHLSTIDDKAQKMAFKLVEATYFRFDKILKNTTAFAPSAKRFHYQFNFRELARVCEGICRTTPGQYSGGDQGKLVRLWAHEMKRTFEDRFIANEHVEFFRRYLTEAISKCIGEFPETENPIAEPLIFTGFVAAHQGLDQQYTQCTIPVLKRVLDDKLEEYNEVKAQMNLVLFQQAMEHVSRICRILDMPGNNALLVGVGGSGKQSLCRLSTFINGFEIDQLVVTASFTINDLRKQTYKKIYKKIAKPNSIARVFMITDSQIKRQFLIPINDMINSGWIFDLFPKEDMDSLVSGVRNEAKGVDVNNLTALTSYFLDKIRKNLKVVLCFSPVGDTMRIRSRKFPGIINNTSIDWFHPWPHEALIDVAFPFSQKKQNSPTEEIRQSISLNMAKVHSSIDTANEKFLKLERRYNYTTPKSFLELIDFYKKLLTEKRETIQRQIQRYEMGLNILAETQNKVQGLQEELKVKMVEVKQSKREETDILIEKVGKESALAEEEQTIANAEEKTNVAAAEAEKISKEATEALAEALPALRSREAAVDCLKKPHVTEMKNLGSPPAGVIVTARVVLILFNQGITLNDPDEKVWKKAVTFMNNPQASLIRLNLLMVKTLNLTLLNQSNKIIQDPSKKFNEKDMAGQAYAASNVCAWAVNIVTFNKIFKQVKPLQDAQKQANEILEEKKKELAIVKQRVAELNARVNSLKRQLEEAEARKMIVEQDAARCQSRLSAAENLVNGLAGENKRWTQNVKFLKENIKSMIGDSLLASAFVSYIGAFSAKLRLELWKNTWLPDIIEKGIPITEGIEPLKFSQLKSTEAIIQVENQGLPADPMSLENAAIITACARWPLIIDPQLQGSTWIRGKQGENLTTISLSQPKWLGALTSSISSGRAVLIEGIQQEIDATLDPLLQRAVKKNGNQLQLEIGGDPIDYDPNFKLFLMTKLINPHFRPEIAAQCTIINFIVTESGLEEQFIAMVVNIEKNELEMAKQDLVKKQNEYAVTLDKLESDLLQSLSEADPATILDNTELIQNLDKTKKTTIEITEQQQKAKVTEAEINIQREHYRVVAAEGSMLYFLVISLSVMDHMYQYSLESFITFFFKAINRTTVRDENRIPTLILNIRQTIYQWISRGLFEKHKLIFLTLNVFRLMQKKIIDVAYEVAEMDFLIKCPARPGVENTLDWLPNISWDQIQGLINLEEFRNFAHQLEKEAPNRFKDWYNELQPEDQKLPLDWKRLDSMPFKKLLVLRCLRPDRMTISLNNFIRAVLPQGDAFVEMDQKLAFSEILESVINEDSESTIPIFFILSPGSDPVKEVEKIAKKKRIEPGKNFFNIALGQGQDEIARRRIEEGNKEGHWVMLQNIHLMPTWLIELEKILDSYSGEAGGGNSEFRLFLSAEPSTGIPIGILDRSIKLTNEPPAGLKANMKRAWTYFSKEEIEDKDPKIKSILFALCFFHSTLIERRRFGPKGWNMSYPFNMGDLRDSYLVMNRYMEQNQGGKVPFNDLIYIFGEIMYGGHIVDDWDRRLCNSYLFNTMHEQLFDELELFPYIEGKGLSFKVPGQNPYEKYIEHIETSLKQETPLAYGLHPNAEIGFRTDQCKTLFNTLLELMPKEQSRDEKSSDIKSSNEMASDLIKQLLEDSELKNKIFNMEEIKNKIDAENKGPYQNVFLQEIEYMNALLSEIVKDPEEIGQGLSGLLTVSENMEMIIESIALSRVPASWQKLAYPSKRGLQSWLANLFQRIEQLNIFRDDPYSIPRVVMISRFFNPQSFLTAIMQVISRAKAYELNKLYIQTEITKRSIEEIEGAAKEGAYVYGFILEGARWDYQLGQLEESKPKEMFSVLPVTYCKAIPLPPEGKEDKFVQCPVYKTEDRGNTYVFTAQLKTRFPPRKGIVAGVAIIMDVEGVSDEVKKDKK</sequence>
<name>O76506_TETTH</name>
<dbReference type="InterPro" id="IPR027417">
    <property type="entry name" value="P-loop_NTPase"/>
</dbReference>
<keyword evidence="11" id="KW-0505">Motor protein</keyword>
<keyword evidence="9 14" id="KW-0175">Coiled coil</keyword>
<feature type="domain" description="Dynein heavy chain AAA lid" evidence="25">
    <location>
        <begin position="4122"/>
        <end position="4265"/>
    </location>
</feature>
<dbReference type="Pfam" id="PF12774">
    <property type="entry name" value="AAA_6"/>
    <property type="match status" value="1"/>
</dbReference>
<evidence type="ECO:0000259" key="25">
    <source>
        <dbReference type="Pfam" id="PF18198"/>
    </source>
</evidence>
<dbReference type="InterPro" id="IPR041589">
    <property type="entry name" value="DNAH3_AAA_lid_1"/>
</dbReference>
<dbReference type="Pfam" id="PF03028">
    <property type="entry name" value="Dynein_heavy"/>
    <property type="match status" value="1"/>
</dbReference>
<dbReference type="Gene3D" id="3.20.180.20">
    <property type="entry name" value="Dynein heavy chain, N-terminal domain 2"/>
    <property type="match status" value="1"/>
</dbReference>
<dbReference type="InterPro" id="IPR004273">
    <property type="entry name" value="Dynein_heavy_D6_P-loop"/>
</dbReference>
<keyword evidence="4" id="KW-0493">Microtubule</keyword>
<dbReference type="GO" id="GO:0008569">
    <property type="term" value="F:minus-end-directed microtubule motor activity"/>
    <property type="evidence" value="ECO:0007669"/>
    <property type="project" value="InterPro"/>
</dbReference>
<keyword evidence="12" id="KW-0206">Cytoskeleton</keyword>
<dbReference type="Gene3D" id="1.20.920.20">
    <property type="match status" value="1"/>
</dbReference>